<sequence length="292" mass="32820">MLTALNVVVHKLRILSEVPEIAHLIGQLEKTQDGMTEGIIRLFFKTVEGTESLPLLAEASNTLIAMGEERIGRLLDSICEYFGDLYEGQMSEDIKTNITLIKRTLAYFERDFEGVFPLHWHVSFKIALRLCQITRKSLEQSLAEGKTDFAEFGKFYKLEDLLEKRLNGGRGDVFKGIITLSITPHMDAYVASLDKTMEEMMETFIEDKSLVGETQVLASAPQLFVTLGNIPEHSIYKKYINRYASHLQQAFPSVEHPLTAGDISTVCIVISTAGFCVDSANRLQVEASFDRN</sequence>
<dbReference type="GO" id="GO:0042147">
    <property type="term" value="P:retrograde transport, endosome to Golgi"/>
    <property type="evidence" value="ECO:0007669"/>
    <property type="project" value="InterPro"/>
</dbReference>
<dbReference type="AlphaFoldDB" id="A0A6P7U8X4"/>
<dbReference type="InterPro" id="IPR039766">
    <property type="entry name" value="Vps53"/>
</dbReference>
<dbReference type="PANTHER" id="PTHR12820:SF0">
    <property type="entry name" value="VACUOLAR PROTEIN SORTING-ASSOCIATED PROTEIN 53 HOMOLOG"/>
    <property type="match status" value="1"/>
</dbReference>
<dbReference type="Proteomes" id="UP000515154">
    <property type="component" value="Unplaced"/>
</dbReference>
<dbReference type="GO" id="GO:0000938">
    <property type="term" value="C:GARP complex"/>
    <property type="evidence" value="ECO:0007669"/>
    <property type="project" value="InterPro"/>
</dbReference>
<evidence type="ECO:0000259" key="1">
    <source>
        <dbReference type="Pfam" id="PF04100"/>
    </source>
</evidence>
<dbReference type="Pfam" id="PF04100">
    <property type="entry name" value="Vps53_N"/>
    <property type="match status" value="1"/>
</dbReference>
<protein>
    <submittedName>
        <fullName evidence="3">Vacuolar protein sorting-associated protein 53 B-like</fullName>
    </submittedName>
</protein>
<keyword evidence="2" id="KW-1185">Reference proteome</keyword>
<dbReference type="GO" id="GO:0005829">
    <property type="term" value="C:cytosol"/>
    <property type="evidence" value="ECO:0007669"/>
    <property type="project" value="GOC"/>
</dbReference>
<organism evidence="2 3">
    <name type="scientific">Octopus sinensis</name>
    <name type="common">East Asian common octopus</name>
    <dbReference type="NCBI Taxonomy" id="2607531"/>
    <lineage>
        <taxon>Eukaryota</taxon>
        <taxon>Metazoa</taxon>
        <taxon>Spiralia</taxon>
        <taxon>Lophotrochozoa</taxon>
        <taxon>Mollusca</taxon>
        <taxon>Cephalopoda</taxon>
        <taxon>Coleoidea</taxon>
        <taxon>Octopodiformes</taxon>
        <taxon>Octopoda</taxon>
        <taxon>Incirrata</taxon>
        <taxon>Octopodidae</taxon>
        <taxon>Octopus</taxon>
    </lineage>
</organism>
<dbReference type="InterPro" id="IPR007234">
    <property type="entry name" value="Vps53_N"/>
</dbReference>
<evidence type="ECO:0000313" key="2">
    <source>
        <dbReference type="Proteomes" id="UP000515154"/>
    </source>
</evidence>
<evidence type="ECO:0000313" key="3">
    <source>
        <dbReference type="RefSeq" id="XP_029657822.1"/>
    </source>
</evidence>
<dbReference type="PANTHER" id="PTHR12820">
    <property type="entry name" value="VACUOLAR SORTING PROTEIN 53"/>
    <property type="match status" value="1"/>
</dbReference>
<gene>
    <name evidence="3" type="primary">LOC115232095</name>
</gene>
<feature type="domain" description="Vps53 N-terminal" evidence="1">
    <location>
        <begin position="6"/>
        <end position="208"/>
    </location>
</feature>
<name>A0A6P7U8X4_9MOLL</name>
<proteinExistence type="predicted"/>
<dbReference type="KEGG" id="osn:115232095"/>
<reference evidence="3" key="1">
    <citation type="submission" date="2025-08" db="UniProtKB">
        <authorList>
            <consortium name="RefSeq"/>
        </authorList>
    </citation>
    <scope>IDENTIFICATION</scope>
</reference>
<dbReference type="RefSeq" id="XP_029657822.1">
    <property type="nucleotide sequence ID" value="XM_029801962.1"/>
</dbReference>
<accession>A0A6P7U8X4</accession>